<feature type="transmembrane region" description="Helical" evidence="6">
    <location>
        <begin position="48"/>
        <end position="71"/>
    </location>
</feature>
<keyword evidence="8" id="KW-1185">Reference proteome</keyword>
<organism evidence="7 8">
    <name type="scientific">Anoxynatronum sibiricum</name>
    <dbReference type="NCBI Taxonomy" id="210623"/>
    <lineage>
        <taxon>Bacteria</taxon>
        <taxon>Bacillati</taxon>
        <taxon>Bacillota</taxon>
        <taxon>Clostridia</taxon>
        <taxon>Eubacteriales</taxon>
        <taxon>Clostridiaceae</taxon>
        <taxon>Anoxynatronum</taxon>
    </lineage>
</organism>
<protein>
    <submittedName>
        <fullName evidence="7">DUF4870 domain-containing protein</fullName>
    </submittedName>
</protein>
<comment type="subcellular location">
    <subcellularLocation>
        <location evidence="1">Membrane</location>
        <topology evidence="1">Multi-pass membrane protein</topology>
    </subcellularLocation>
</comment>
<feature type="region of interest" description="Disordered" evidence="5">
    <location>
        <begin position="1"/>
        <end position="25"/>
    </location>
</feature>
<dbReference type="EMBL" id="JBCITM010000014">
    <property type="protein sequence ID" value="MEN1761307.1"/>
    <property type="molecule type" value="Genomic_DNA"/>
</dbReference>
<accession>A0ABU9VVW7</accession>
<comment type="caution">
    <text evidence="7">The sequence shown here is derived from an EMBL/GenBank/DDBJ whole genome shotgun (WGS) entry which is preliminary data.</text>
</comment>
<gene>
    <name evidence="7" type="ORF">AAIG11_12515</name>
</gene>
<reference evidence="7 8" key="1">
    <citation type="submission" date="2024-04" db="EMBL/GenBank/DDBJ databases">
        <title>Genome sequencing and metabolic network reconstruction of aminoacids and betaine degradation by Anoxynatronum sibiricum.</title>
        <authorList>
            <person name="Detkova E.N."/>
            <person name="Boltjanskaja Y.V."/>
            <person name="Mardanov A.V."/>
            <person name="Kevbrin V."/>
        </authorList>
    </citation>
    <scope>NUCLEOTIDE SEQUENCE [LARGE SCALE GENOMIC DNA]</scope>
    <source>
        <strain evidence="7 8">Z-7981</strain>
    </source>
</reference>
<keyword evidence="3 6" id="KW-1133">Transmembrane helix</keyword>
<evidence type="ECO:0000256" key="3">
    <source>
        <dbReference type="ARBA" id="ARBA00022989"/>
    </source>
</evidence>
<dbReference type="Pfam" id="PF09685">
    <property type="entry name" value="MamF_MmsF"/>
    <property type="match status" value="1"/>
</dbReference>
<name>A0ABU9VVW7_9CLOT</name>
<feature type="transmembrane region" description="Helical" evidence="6">
    <location>
        <begin position="92"/>
        <end position="118"/>
    </location>
</feature>
<evidence type="ECO:0000313" key="8">
    <source>
        <dbReference type="Proteomes" id="UP001407405"/>
    </source>
</evidence>
<evidence type="ECO:0000256" key="6">
    <source>
        <dbReference type="SAM" id="Phobius"/>
    </source>
</evidence>
<keyword evidence="2 6" id="KW-0812">Transmembrane</keyword>
<evidence type="ECO:0000256" key="1">
    <source>
        <dbReference type="ARBA" id="ARBA00004141"/>
    </source>
</evidence>
<proteinExistence type="predicted"/>
<evidence type="ECO:0000313" key="7">
    <source>
        <dbReference type="EMBL" id="MEN1761307.1"/>
    </source>
</evidence>
<dbReference type="Proteomes" id="UP001407405">
    <property type="component" value="Unassembled WGS sequence"/>
</dbReference>
<evidence type="ECO:0000256" key="4">
    <source>
        <dbReference type="ARBA" id="ARBA00023136"/>
    </source>
</evidence>
<evidence type="ECO:0000256" key="5">
    <source>
        <dbReference type="SAM" id="MobiDB-lite"/>
    </source>
</evidence>
<dbReference type="RefSeq" id="WP_343186606.1">
    <property type="nucleotide sequence ID" value="NZ_JBCITM010000014.1"/>
</dbReference>
<evidence type="ECO:0000256" key="2">
    <source>
        <dbReference type="ARBA" id="ARBA00022692"/>
    </source>
</evidence>
<sequence length="147" mass="17112">MVNYEERYQQQENQENQHHQHPQQNQPVYRQDYQHHQEYRGEQPGRGLAMIVHLLGLVTGFLVPLIIYLLVDQSKPFAKRHAAEALNFQITLMIAFFVSGILSLILIGILGFIIFGLLDLICSIIATMKASNNEDYRYPLTIRFIRE</sequence>
<dbReference type="InterPro" id="IPR019109">
    <property type="entry name" value="MamF_MmsF"/>
</dbReference>
<keyword evidence="4 6" id="KW-0472">Membrane</keyword>